<name>A0A815J1W4_9BILA</name>
<dbReference type="EMBL" id="CAJNOQ010016035">
    <property type="protein sequence ID" value="CAF1373369.1"/>
    <property type="molecule type" value="Genomic_DNA"/>
</dbReference>
<keyword evidence="2 3" id="KW-0802">TPR repeat</keyword>
<dbReference type="Pfam" id="PF13424">
    <property type="entry name" value="TPR_12"/>
    <property type="match status" value="2"/>
</dbReference>
<dbReference type="InterPro" id="IPR019734">
    <property type="entry name" value="TPR_rpt"/>
</dbReference>
<dbReference type="EMBL" id="CAJOBC010076924">
    <property type="protein sequence ID" value="CAF4261634.1"/>
    <property type="molecule type" value="Genomic_DNA"/>
</dbReference>
<protein>
    <recommendedName>
        <fullName evidence="7">Kinesin light chain</fullName>
    </recommendedName>
</protein>
<feature type="repeat" description="TPR" evidence="3">
    <location>
        <begin position="164"/>
        <end position="197"/>
    </location>
</feature>
<evidence type="ECO:0000313" key="5">
    <source>
        <dbReference type="EMBL" id="CAF4261634.1"/>
    </source>
</evidence>
<dbReference type="Gene3D" id="1.25.40.10">
    <property type="entry name" value="Tetratricopeptide repeat domain"/>
    <property type="match status" value="2"/>
</dbReference>
<dbReference type="AlphaFoldDB" id="A0A815J1W4"/>
<feature type="non-terminal residue" evidence="4">
    <location>
        <position position="1"/>
    </location>
</feature>
<evidence type="ECO:0000256" key="2">
    <source>
        <dbReference type="ARBA" id="ARBA00022803"/>
    </source>
</evidence>
<dbReference type="PANTHER" id="PTHR45641">
    <property type="entry name" value="TETRATRICOPEPTIDE REPEAT PROTEIN (AFU_ORTHOLOGUE AFUA_6G03870)"/>
    <property type="match status" value="1"/>
</dbReference>
<dbReference type="PROSITE" id="PS50005">
    <property type="entry name" value="TPR"/>
    <property type="match status" value="3"/>
</dbReference>
<accession>A0A815J1W4</accession>
<comment type="caution">
    <text evidence="4">The sequence shown here is derived from an EMBL/GenBank/DDBJ whole genome shotgun (WGS) entry which is preliminary data.</text>
</comment>
<evidence type="ECO:0000256" key="1">
    <source>
        <dbReference type="ARBA" id="ARBA00022737"/>
    </source>
</evidence>
<reference evidence="4" key="1">
    <citation type="submission" date="2021-02" db="EMBL/GenBank/DDBJ databases">
        <authorList>
            <person name="Nowell W R."/>
        </authorList>
    </citation>
    <scope>NUCLEOTIDE SEQUENCE</scope>
</reference>
<dbReference type="Proteomes" id="UP000681722">
    <property type="component" value="Unassembled WGS sequence"/>
</dbReference>
<gene>
    <name evidence="4" type="ORF">GPM918_LOCUS31966</name>
    <name evidence="5" type="ORF">SRO942_LOCUS32620</name>
</gene>
<feature type="repeat" description="TPR" evidence="3">
    <location>
        <begin position="24"/>
        <end position="57"/>
    </location>
</feature>
<dbReference type="OrthoDB" id="66906at2759"/>
<evidence type="ECO:0000313" key="6">
    <source>
        <dbReference type="Proteomes" id="UP000663829"/>
    </source>
</evidence>
<keyword evidence="6" id="KW-1185">Reference proteome</keyword>
<sequence>MENFEIALEIRKKCLASSDHRAFSSSYINIGTCYLDDGNYAKAKEYLDLAWELDSKYLPVNHPEFATTCNNFGLLYEQQHDYTLAFEYYQKSTSKERAMEQISIALDIEHSLNPMNLSTLSDTLYEFGCIKLEMNDYDTALKSFQQALDLSHKCYDSKKHRKISKINKEIGITLINCGQFEEALKYYQQALQIELDVLPKDHFEIGRTYNNIGAVLSKLKKNSQALINCQQGMAICLKTLNANDKLVIEIQNNIQIIEEDLAMEKSIDELLNKFSKQQLLSGLQTLRNQYNQQISNDIHSEIKEKVQQYEHNRCSITNGLVSSSSATIINGDNNNNVSANEPQSQPMQSNACIHGRRRRRHPFRVSFNFKHSSNRYRVSLSSVHRY</sequence>
<dbReference type="SUPFAM" id="SSF48452">
    <property type="entry name" value="TPR-like"/>
    <property type="match status" value="1"/>
</dbReference>
<keyword evidence="1" id="KW-0677">Repeat</keyword>
<organism evidence="4 6">
    <name type="scientific">Didymodactylos carnosus</name>
    <dbReference type="NCBI Taxonomy" id="1234261"/>
    <lineage>
        <taxon>Eukaryota</taxon>
        <taxon>Metazoa</taxon>
        <taxon>Spiralia</taxon>
        <taxon>Gnathifera</taxon>
        <taxon>Rotifera</taxon>
        <taxon>Eurotatoria</taxon>
        <taxon>Bdelloidea</taxon>
        <taxon>Philodinida</taxon>
        <taxon>Philodinidae</taxon>
        <taxon>Didymodactylos</taxon>
    </lineage>
</organism>
<dbReference type="InterPro" id="IPR011990">
    <property type="entry name" value="TPR-like_helical_dom_sf"/>
</dbReference>
<proteinExistence type="predicted"/>
<dbReference type="Pfam" id="PF13181">
    <property type="entry name" value="TPR_8"/>
    <property type="match status" value="1"/>
</dbReference>
<evidence type="ECO:0000313" key="4">
    <source>
        <dbReference type="EMBL" id="CAF1373369.1"/>
    </source>
</evidence>
<evidence type="ECO:0000256" key="3">
    <source>
        <dbReference type="PROSITE-ProRule" id="PRU00339"/>
    </source>
</evidence>
<dbReference type="SMART" id="SM00028">
    <property type="entry name" value="TPR"/>
    <property type="match status" value="5"/>
</dbReference>
<feature type="repeat" description="TPR" evidence="3">
    <location>
        <begin position="121"/>
        <end position="154"/>
    </location>
</feature>
<dbReference type="Proteomes" id="UP000663829">
    <property type="component" value="Unassembled WGS sequence"/>
</dbReference>
<dbReference type="PANTHER" id="PTHR45641:SF19">
    <property type="entry name" value="NEPHROCYSTIN-3"/>
    <property type="match status" value="1"/>
</dbReference>
<evidence type="ECO:0008006" key="7">
    <source>
        <dbReference type="Google" id="ProtNLM"/>
    </source>
</evidence>